<dbReference type="Gene3D" id="2.40.10.10">
    <property type="entry name" value="Trypsin-like serine proteases"/>
    <property type="match status" value="2"/>
</dbReference>
<keyword evidence="3" id="KW-0614">Plasmid</keyword>
<evidence type="ECO:0000256" key="1">
    <source>
        <dbReference type="ARBA" id="ARBA00022729"/>
    </source>
</evidence>
<accession>A0AAU2HEZ3</accession>
<feature type="signal peptide" evidence="2">
    <location>
        <begin position="1"/>
        <end position="24"/>
    </location>
</feature>
<evidence type="ECO:0000313" key="3">
    <source>
        <dbReference type="EMBL" id="WTU45845.1"/>
    </source>
</evidence>
<sequence length="379" mass="38965">MRLVWRRPAVAVVLITVLALTAVACGSGQRDGRAGAAPAAGPTRPADLERWKDGGWKDWDPGQWLRAAEDFFNPVIAGLWGPDRMRTAGGSAKAVDGRIADGGVSDPEPAPVVAKAASLPYRQNAAPVGKIFFDTPEGTAVCSGTVVKDPAHPGRSDLVWTAGHCVHAGMEGGWFRNIAFVPDFNDTAAASTASGASDFSGTPQGATGVTPLGTWWADGAQTSQQWIDTGRKVGGAGAPFDFAVLHVRPGPGMTTSLEEAVGSAAQVDFNAPQPNATPSIQAMGYPAAEPFDGTRMFGCVGPPGRLSVKADQPTMYRIGCTMTGGSSGGGWFAQKAGGELSLVSNTSIGPEPASWLAGPHLGPEARGVFEAVSGRFAGP</sequence>
<keyword evidence="1 2" id="KW-0732">Signal</keyword>
<dbReference type="PROSITE" id="PS51257">
    <property type="entry name" value="PROKAR_LIPOPROTEIN"/>
    <property type="match status" value="1"/>
</dbReference>
<proteinExistence type="predicted"/>
<evidence type="ECO:0000256" key="2">
    <source>
        <dbReference type="SAM" id="SignalP"/>
    </source>
</evidence>
<dbReference type="InterPro" id="IPR009003">
    <property type="entry name" value="Peptidase_S1_PA"/>
</dbReference>
<dbReference type="SUPFAM" id="SSF50494">
    <property type="entry name" value="Trypsin-like serine proteases"/>
    <property type="match status" value="1"/>
</dbReference>
<feature type="chain" id="PRO_5043748776" description="Secreted protein" evidence="2">
    <location>
        <begin position="25"/>
        <end position="379"/>
    </location>
</feature>
<dbReference type="RefSeq" id="WP_331723636.1">
    <property type="nucleotide sequence ID" value="NZ_CP108254.1"/>
</dbReference>
<name>A0AAU2HEZ3_9ACTN</name>
<dbReference type="EMBL" id="CP108254">
    <property type="protein sequence ID" value="WTU45845.1"/>
    <property type="molecule type" value="Genomic_DNA"/>
</dbReference>
<dbReference type="AlphaFoldDB" id="A0AAU2HEZ3"/>
<reference evidence="3" key="1">
    <citation type="submission" date="2022-10" db="EMBL/GenBank/DDBJ databases">
        <title>The complete genomes of actinobacterial strains from the NBC collection.</title>
        <authorList>
            <person name="Joergensen T.S."/>
            <person name="Alvarez Arevalo M."/>
            <person name="Sterndorff E.B."/>
            <person name="Faurdal D."/>
            <person name="Vuksanovic O."/>
            <person name="Mourched A.-S."/>
            <person name="Charusanti P."/>
            <person name="Shaw S."/>
            <person name="Blin K."/>
            <person name="Weber T."/>
        </authorList>
    </citation>
    <scope>NUCLEOTIDE SEQUENCE</scope>
    <source>
        <strain evidence="3">NBC_00060</strain>
        <plasmid evidence="3">unnamed1</plasmid>
    </source>
</reference>
<organism evidence="3">
    <name type="scientific">Streptomyces sp. NBC_00060</name>
    <dbReference type="NCBI Taxonomy" id="2975636"/>
    <lineage>
        <taxon>Bacteria</taxon>
        <taxon>Bacillati</taxon>
        <taxon>Actinomycetota</taxon>
        <taxon>Actinomycetes</taxon>
        <taxon>Kitasatosporales</taxon>
        <taxon>Streptomycetaceae</taxon>
        <taxon>Streptomyces</taxon>
    </lineage>
</organism>
<geneLocation type="plasmid" evidence="3">
    <name>unnamed1</name>
</geneLocation>
<protein>
    <recommendedName>
        <fullName evidence="4">Secreted protein</fullName>
    </recommendedName>
</protein>
<dbReference type="InterPro" id="IPR043504">
    <property type="entry name" value="Peptidase_S1_PA_chymotrypsin"/>
</dbReference>
<dbReference type="PANTHER" id="PTHR15462">
    <property type="entry name" value="SERINE PROTEASE"/>
    <property type="match status" value="1"/>
</dbReference>
<dbReference type="PANTHER" id="PTHR15462:SF19">
    <property type="entry name" value="PEPTIDASE S1 DOMAIN-CONTAINING PROTEIN"/>
    <property type="match status" value="1"/>
</dbReference>
<evidence type="ECO:0008006" key="4">
    <source>
        <dbReference type="Google" id="ProtNLM"/>
    </source>
</evidence>
<dbReference type="InterPro" id="IPR050966">
    <property type="entry name" value="Glutamyl_endopeptidase"/>
</dbReference>
<gene>
    <name evidence="3" type="ORF">OHV25_40315</name>
</gene>